<dbReference type="PROSITE" id="PS50050">
    <property type="entry name" value="TNFR_NGFR_2"/>
    <property type="match status" value="1"/>
</dbReference>
<keyword evidence="3" id="KW-0812">Transmembrane</keyword>
<dbReference type="OMA" id="TLSPCAI"/>
<evidence type="ECO:0000259" key="4">
    <source>
        <dbReference type="PROSITE" id="PS50050"/>
    </source>
</evidence>
<dbReference type="InParanoid" id="D1ZZX5"/>
<protein>
    <recommendedName>
        <fullName evidence="4">TNFR-Cys domain-containing protein</fullName>
    </recommendedName>
</protein>
<dbReference type="PhylomeDB" id="D1ZZX5"/>
<accession>D1ZZX5</accession>
<evidence type="ECO:0000256" key="1">
    <source>
        <dbReference type="PROSITE-ProRule" id="PRU00206"/>
    </source>
</evidence>
<gene>
    <name evidence="5" type="primary">AUGUSTUS-3.0.2_07381</name>
    <name evidence="5" type="ORF">TcasGA2_TC007381</name>
</gene>
<proteinExistence type="predicted"/>
<dbReference type="FunCoup" id="D1ZZX5">
    <property type="interactions" value="109"/>
</dbReference>
<dbReference type="STRING" id="7070.D1ZZX5"/>
<dbReference type="KEGG" id="tca:664119"/>
<reference evidence="5 6" key="2">
    <citation type="journal article" date="2010" name="Nucleic Acids Res.">
        <title>BeetleBase in 2010: revisions to provide comprehensive genomic information for Tribolium castaneum.</title>
        <authorList>
            <person name="Kim H.S."/>
            <person name="Murphy T."/>
            <person name="Xia J."/>
            <person name="Caragea D."/>
            <person name="Park Y."/>
            <person name="Beeman R.W."/>
            <person name="Lorenzen M.D."/>
            <person name="Butcher S."/>
            <person name="Manak J.R."/>
            <person name="Brown S.J."/>
        </authorList>
    </citation>
    <scope>GENOME REANNOTATION</scope>
    <source>
        <strain evidence="5 6">Georgia GA2</strain>
    </source>
</reference>
<dbReference type="Proteomes" id="UP000007266">
    <property type="component" value="Linkage group 4"/>
</dbReference>
<feature type="region of interest" description="Disordered" evidence="2">
    <location>
        <begin position="82"/>
        <end position="110"/>
    </location>
</feature>
<sequence>MEVRKSFKVMVSGYGSLLVISSLVCMSTASICVSRQYFNSRLASCVNCTECVEGDIVVRPCEFHRDTLCRPIKELLKSIQPSNPHRHKHVHRGRHPGHEGTNNRSDGDLEITSTETPFSSAETLVWDWQAIALSSAVFACFLFFLAITLYSLHQAKQWRRLKDTFDADVEELSAKLSLMAASSSEKGEILEPRIGPITDGNYLNNRCVYLEQLLNVRKDTKIGSEKGGNVYIEETSASPATSGKT</sequence>
<feature type="compositionally biased region" description="Basic residues" evidence="2">
    <location>
        <begin position="84"/>
        <end position="95"/>
    </location>
</feature>
<evidence type="ECO:0000256" key="3">
    <source>
        <dbReference type="SAM" id="Phobius"/>
    </source>
</evidence>
<comment type="caution">
    <text evidence="1">Lacks conserved residue(s) required for the propagation of feature annotation.</text>
</comment>
<evidence type="ECO:0000313" key="5">
    <source>
        <dbReference type="EMBL" id="EFA01780.1"/>
    </source>
</evidence>
<evidence type="ECO:0000256" key="2">
    <source>
        <dbReference type="SAM" id="MobiDB-lite"/>
    </source>
</evidence>
<feature type="transmembrane region" description="Helical" evidence="3">
    <location>
        <begin position="128"/>
        <end position="152"/>
    </location>
</feature>
<feature type="disulfide bond" evidence="1">
    <location>
        <begin position="51"/>
        <end position="69"/>
    </location>
</feature>
<keyword evidence="1" id="KW-1015">Disulfide bond</keyword>
<feature type="repeat" description="TNFR-Cys" evidence="1">
    <location>
        <begin position="31"/>
        <end position="69"/>
    </location>
</feature>
<dbReference type="EMBL" id="KQ971338">
    <property type="protein sequence ID" value="EFA01780.1"/>
    <property type="molecule type" value="Genomic_DNA"/>
</dbReference>
<organism evidence="5 6">
    <name type="scientific">Tribolium castaneum</name>
    <name type="common">Red flour beetle</name>
    <dbReference type="NCBI Taxonomy" id="7070"/>
    <lineage>
        <taxon>Eukaryota</taxon>
        <taxon>Metazoa</taxon>
        <taxon>Ecdysozoa</taxon>
        <taxon>Arthropoda</taxon>
        <taxon>Hexapoda</taxon>
        <taxon>Insecta</taxon>
        <taxon>Pterygota</taxon>
        <taxon>Neoptera</taxon>
        <taxon>Endopterygota</taxon>
        <taxon>Coleoptera</taxon>
        <taxon>Polyphaga</taxon>
        <taxon>Cucujiformia</taxon>
        <taxon>Tenebrionidae</taxon>
        <taxon>Tenebrionidae incertae sedis</taxon>
        <taxon>Tribolium</taxon>
    </lineage>
</organism>
<keyword evidence="3" id="KW-1133">Transmembrane helix</keyword>
<feature type="domain" description="TNFR-Cys" evidence="4">
    <location>
        <begin position="31"/>
        <end position="69"/>
    </location>
</feature>
<feature type="disulfide bond" evidence="1">
    <location>
        <begin position="48"/>
        <end position="61"/>
    </location>
</feature>
<dbReference type="InterPro" id="IPR001368">
    <property type="entry name" value="TNFR/NGFR_Cys_rich_reg"/>
</dbReference>
<dbReference type="PROSITE" id="PS00652">
    <property type="entry name" value="TNFR_NGFR_1"/>
    <property type="match status" value="1"/>
</dbReference>
<dbReference type="eggNOG" id="ENOG502SCIN">
    <property type="taxonomic scope" value="Eukaryota"/>
</dbReference>
<dbReference type="HOGENOM" id="CLU_112177_0_0_1"/>
<dbReference type="OrthoDB" id="6126731at2759"/>
<keyword evidence="6" id="KW-1185">Reference proteome</keyword>
<reference evidence="5 6" key="1">
    <citation type="journal article" date="2008" name="Nature">
        <title>The genome of the model beetle and pest Tribolium castaneum.</title>
        <authorList>
            <consortium name="Tribolium Genome Sequencing Consortium"/>
            <person name="Richards S."/>
            <person name="Gibbs R.A."/>
            <person name="Weinstock G.M."/>
            <person name="Brown S.J."/>
            <person name="Denell R."/>
            <person name="Beeman R.W."/>
            <person name="Gibbs R."/>
            <person name="Beeman R.W."/>
            <person name="Brown S.J."/>
            <person name="Bucher G."/>
            <person name="Friedrich M."/>
            <person name="Grimmelikhuijzen C.J."/>
            <person name="Klingler M."/>
            <person name="Lorenzen M."/>
            <person name="Richards S."/>
            <person name="Roth S."/>
            <person name="Schroder R."/>
            <person name="Tautz D."/>
            <person name="Zdobnov E.M."/>
            <person name="Muzny D."/>
            <person name="Gibbs R.A."/>
            <person name="Weinstock G.M."/>
            <person name="Attaway T."/>
            <person name="Bell S."/>
            <person name="Buhay C.J."/>
            <person name="Chandrabose M.N."/>
            <person name="Chavez D."/>
            <person name="Clerk-Blankenburg K.P."/>
            <person name="Cree A."/>
            <person name="Dao M."/>
            <person name="Davis C."/>
            <person name="Chacko J."/>
            <person name="Dinh H."/>
            <person name="Dugan-Rocha S."/>
            <person name="Fowler G."/>
            <person name="Garner T.T."/>
            <person name="Garnes J."/>
            <person name="Gnirke A."/>
            <person name="Hawes A."/>
            <person name="Hernandez J."/>
            <person name="Hines S."/>
            <person name="Holder M."/>
            <person name="Hume J."/>
            <person name="Jhangiani S.N."/>
            <person name="Joshi V."/>
            <person name="Khan Z.M."/>
            <person name="Jackson L."/>
            <person name="Kovar C."/>
            <person name="Kowis A."/>
            <person name="Lee S."/>
            <person name="Lewis L.R."/>
            <person name="Margolis J."/>
            <person name="Morgan M."/>
            <person name="Nazareth L.V."/>
            <person name="Nguyen N."/>
            <person name="Okwuonu G."/>
            <person name="Parker D."/>
            <person name="Richards S."/>
            <person name="Ruiz S.J."/>
            <person name="Santibanez J."/>
            <person name="Savard J."/>
            <person name="Scherer S.E."/>
            <person name="Schneider B."/>
            <person name="Sodergren E."/>
            <person name="Tautz D."/>
            <person name="Vattahil S."/>
            <person name="Villasana D."/>
            <person name="White C.S."/>
            <person name="Wright R."/>
            <person name="Park Y."/>
            <person name="Beeman R.W."/>
            <person name="Lord J."/>
            <person name="Oppert B."/>
            <person name="Lorenzen M."/>
            <person name="Brown S."/>
            <person name="Wang L."/>
            <person name="Savard J."/>
            <person name="Tautz D."/>
            <person name="Richards S."/>
            <person name="Weinstock G."/>
            <person name="Gibbs R.A."/>
            <person name="Liu Y."/>
            <person name="Worley K."/>
            <person name="Weinstock G."/>
            <person name="Elsik C.G."/>
            <person name="Reese J.T."/>
            <person name="Elhaik E."/>
            <person name="Landan G."/>
            <person name="Graur D."/>
            <person name="Arensburger P."/>
            <person name="Atkinson P."/>
            <person name="Beeman R.W."/>
            <person name="Beidler J."/>
            <person name="Brown S.J."/>
            <person name="Demuth J.P."/>
            <person name="Drury D.W."/>
            <person name="Du Y.Z."/>
            <person name="Fujiwara H."/>
            <person name="Lorenzen M."/>
            <person name="Maselli V."/>
            <person name="Osanai M."/>
            <person name="Park Y."/>
            <person name="Robertson H.M."/>
            <person name="Tu Z."/>
            <person name="Wang J.J."/>
            <person name="Wang S."/>
            <person name="Richards S."/>
            <person name="Song H."/>
            <person name="Zhang L."/>
            <person name="Sodergren E."/>
            <person name="Werner D."/>
            <person name="Stanke M."/>
            <person name="Morgenstern B."/>
            <person name="Solovyev V."/>
            <person name="Kosarev P."/>
            <person name="Brown G."/>
            <person name="Chen H.C."/>
            <person name="Ermolaeva O."/>
            <person name="Hlavina W."/>
            <person name="Kapustin Y."/>
            <person name="Kiryutin B."/>
            <person name="Kitts P."/>
            <person name="Maglott D."/>
            <person name="Pruitt K."/>
            <person name="Sapojnikov V."/>
            <person name="Souvorov A."/>
            <person name="Mackey A.J."/>
            <person name="Waterhouse R.M."/>
            <person name="Wyder S."/>
            <person name="Zdobnov E.M."/>
            <person name="Zdobnov E.M."/>
            <person name="Wyder S."/>
            <person name="Kriventseva E.V."/>
            <person name="Kadowaki T."/>
            <person name="Bork P."/>
            <person name="Aranda M."/>
            <person name="Bao R."/>
            <person name="Beermann A."/>
            <person name="Berns N."/>
            <person name="Bolognesi R."/>
            <person name="Bonneton F."/>
            <person name="Bopp D."/>
            <person name="Brown S.J."/>
            <person name="Bucher G."/>
            <person name="Butts T."/>
            <person name="Chaumot A."/>
            <person name="Denell R.E."/>
            <person name="Ferrier D.E."/>
            <person name="Friedrich M."/>
            <person name="Gordon C.M."/>
            <person name="Jindra M."/>
            <person name="Klingler M."/>
            <person name="Lan Q."/>
            <person name="Lattorff H.M."/>
            <person name="Laudet V."/>
            <person name="von Levetsow C."/>
            <person name="Liu Z."/>
            <person name="Lutz R."/>
            <person name="Lynch J.A."/>
            <person name="da Fonseca R.N."/>
            <person name="Posnien N."/>
            <person name="Reuter R."/>
            <person name="Roth S."/>
            <person name="Savard J."/>
            <person name="Schinko J.B."/>
            <person name="Schmitt C."/>
            <person name="Schoppmeier M."/>
            <person name="Schroder R."/>
            <person name="Shippy T.D."/>
            <person name="Simonnet F."/>
            <person name="Marques-Souza H."/>
            <person name="Tautz D."/>
            <person name="Tomoyasu Y."/>
            <person name="Trauner J."/>
            <person name="Van der Zee M."/>
            <person name="Vervoort M."/>
            <person name="Wittkopp N."/>
            <person name="Wimmer E.A."/>
            <person name="Yang X."/>
            <person name="Jones A.K."/>
            <person name="Sattelle D.B."/>
            <person name="Ebert P.R."/>
            <person name="Nelson D."/>
            <person name="Scott J.G."/>
            <person name="Beeman R.W."/>
            <person name="Muthukrishnan S."/>
            <person name="Kramer K.J."/>
            <person name="Arakane Y."/>
            <person name="Beeman R.W."/>
            <person name="Zhu Q."/>
            <person name="Hogenkamp D."/>
            <person name="Dixit R."/>
            <person name="Oppert B."/>
            <person name="Jiang H."/>
            <person name="Zou Z."/>
            <person name="Marshall J."/>
            <person name="Elpidina E."/>
            <person name="Vinokurov K."/>
            <person name="Oppert C."/>
            <person name="Zou Z."/>
            <person name="Evans J."/>
            <person name="Lu Z."/>
            <person name="Zhao P."/>
            <person name="Sumathipala N."/>
            <person name="Altincicek B."/>
            <person name="Vilcinskas A."/>
            <person name="Williams M."/>
            <person name="Hultmark D."/>
            <person name="Hetru C."/>
            <person name="Jiang H."/>
            <person name="Grimmelikhuijzen C.J."/>
            <person name="Hauser F."/>
            <person name="Cazzamali G."/>
            <person name="Williamson M."/>
            <person name="Park Y."/>
            <person name="Li B."/>
            <person name="Tanaka Y."/>
            <person name="Predel R."/>
            <person name="Neupert S."/>
            <person name="Schachtner J."/>
            <person name="Verleyen P."/>
            <person name="Raible F."/>
            <person name="Bork P."/>
            <person name="Friedrich M."/>
            <person name="Walden K.K."/>
            <person name="Robertson H.M."/>
            <person name="Angeli S."/>
            <person name="Foret S."/>
            <person name="Bucher G."/>
            <person name="Schuetz S."/>
            <person name="Maleszka R."/>
            <person name="Wimmer E.A."/>
            <person name="Beeman R.W."/>
            <person name="Lorenzen M."/>
            <person name="Tomoyasu Y."/>
            <person name="Miller S.C."/>
            <person name="Grossmann D."/>
            <person name="Bucher G."/>
        </authorList>
    </citation>
    <scope>NUCLEOTIDE SEQUENCE [LARGE SCALE GENOMIC DNA]</scope>
    <source>
        <strain evidence="5 6">Georgia GA2</strain>
    </source>
</reference>
<keyword evidence="3" id="KW-0472">Membrane</keyword>
<name>D1ZZX5_TRICA</name>
<evidence type="ECO:0000313" key="6">
    <source>
        <dbReference type="Proteomes" id="UP000007266"/>
    </source>
</evidence>
<dbReference type="AlphaFoldDB" id="D1ZZX5"/>